<keyword evidence="3 6" id="KW-0812">Transmembrane</keyword>
<evidence type="ECO:0000256" key="2">
    <source>
        <dbReference type="ARBA" id="ARBA00022475"/>
    </source>
</evidence>
<feature type="domain" description="RDD" evidence="7">
    <location>
        <begin position="2"/>
        <end position="115"/>
    </location>
</feature>
<dbReference type="PANTHER" id="PTHR36115:SF10">
    <property type="entry name" value="RDD DOMAIN-CONTAINING PROTEIN"/>
    <property type="match status" value="1"/>
</dbReference>
<sequence>MGAVIYDALLLAAVLFFATALALPFNGGRAFAADQYYFPFYLLCVSYVFYAWFWTHGGQTLGMRAWKITLVNADGGQVNWWTATLRFVVALLSWACLGLGFLWCLIDKNKRAWHDHGSGTFLYWRAGEKNSGSK</sequence>
<dbReference type="Proteomes" id="UP001162780">
    <property type="component" value="Chromosome"/>
</dbReference>
<evidence type="ECO:0000256" key="5">
    <source>
        <dbReference type="ARBA" id="ARBA00023136"/>
    </source>
</evidence>
<dbReference type="Pfam" id="PF06271">
    <property type="entry name" value="RDD"/>
    <property type="match status" value="1"/>
</dbReference>
<dbReference type="InterPro" id="IPR010432">
    <property type="entry name" value="RDD"/>
</dbReference>
<evidence type="ECO:0000256" key="3">
    <source>
        <dbReference type="ARBA" id="ARBA00022692"/>
    </source>
</evidence>
<keyword evidence="9" id="KW-1185">Reference proteome</keyword>
<evidence type="ECO:0000313" key="8">
    <source>
        <dbReference type="EMBL" id="WAR46983.1"/>
    </source>
</evidence>
<evidence type="ECO:0000256" key="4">
    <source>
        <dbReference type="ARBA" id="ARBA00022989"/>
    </source>
</evidence>
<evidence type="ECO:0000313" key="9">
    <source>
        <dbReference type="Proteomes" id="UP001162780"/>
    </source>
</evidence>
<comment type="subcellular location">
    <subcellularLocation>
        <location evidence="1">Cell membrane</location>
        <topology evidence="1">Multi-pass membrane protein</topology>
    </subcellularLocation>
</comment>
<keyword evidence="4 6" id="KW-1133">Transmembrane helix</keyword>
<keyword evidence="2" id="KW-1003">Cell membrane</keyword>
<organism evidence="8 9">
    <name type="scientific">Methylomonas rapida</name>
    <dbReference type="NCBI Taxonomy" id="2963939"/>
    <lineage>
        <taxon>Bacteria</taxon>
        <taxon>Pseudomonadati</taxon>
        <taxon>Pseudomonadota</taxon>
        <taxon>Gammaproteobacteria</taxon>
        <taxon>Methylococcales</taxon>
        <taxon>Methylococcaceae</taxon>
        <taxon>Methylomonas</taxon>
    </lineage>
</organism>
<evidence type="ECO:0000256" key="6">
    <source>
        <dbReference type="SAM" id="Phobius"/>
    </source>
</evidence>
<keyword evidence="5 6" id="KW-0472">Membrane</keyword>
<evidence type="ECO:0000256" key="1">
    <source>
        <dbReference type="ARBA" id="ARBA00004651"/>
    </source>
</evidence>
<dbReference type="PANTHER" id="PTHR36115">
    <property type="entry name" value="PROLINE-RICH ANTIGEN HOMOLOG-RELATED"/>
    <property type="match status" value="1"/>
</dbReference>
<gene>
    <name evidence="8" type="ORF">NM686_001110</name>
</gene>
<reference evidence="8" key="1">
    <citation type="submission" date="2022-11" db="EMBL/GenBank/DDBJ databases">
        <title>Methylomonas rapida sp. nov., Carotenoid-Producing Obligate Methanotrophs with High Growth Characteristics and Biotechnological Potential.</title>
        <authorList>
            <person name="Tikhonova E.N."/>
            <person name="Suleimanov R.Z."/>
            <person name="Miroshnikov K."/>
            <person name="Oshkin I.Y."/>
            <person name="Belova S.E."/>
            <person name="Danilova O.V."/>
            <person name="Ashikhmin A."/>
            <person name="Konopkin A."/>
            <person name="But S.Y."/>
            <person name="Khmelenina V.N."/>
            <person name="Kuznetsov N."/>
            <person name="Pimenov N.V."/>
            <person name="Dedysh S.N."/>
        </authorList>
    </citation>
    <scope>NUCLEOTIDE SEQUENCE</scope>
    <source>
        <strain evidence="8">MP1</strain>
    </source>
</reference>
<feature type="transmembrane region" description="Helical" evidence="6">
    <location>
        <begin position="87"/>
        <end position="106"/>
    </location>
</feature>
<dbReference type="InterPro" id="IPR051791">
    <property type="entry name" value="Pra-immunoreactive"/>
</dbReference>
<protein>
    <submittedName>
        <fullName evidence="8">RDD family protein</fullName>
    </submittedName>
</protein>
<dbReference type="EMBL" id="CP113517">
    <property type="protein sequence ID" value="WAR46983.1"/>
    <property type="molecule type" value="Genomic_DNA"/>
</dbReference>
<feature type="transmembrane region" description="Helical" evidence="6">
    <location>
        <begin position="6"/>
        <end position="24"/>
    </location>
</feature>
<name>A0ABY7GR69_9GAMM</name>
<evidence type="ECO:0000259" key="7">
    <source>
        <dbReference type="Pfam" id="PF06271"/>
    </source>
</evidence>
<accession>A0ABY7GR69</accession>
<proteinExistence type="predicted"/>
<feature type="transmembrane region" description="Helical" evidence="6">
    <location>
        <begin position="36"/>
        <end position="54"/>
    </location>
</feature>